<evidence type="ECO:0000256" key="8">
    <source>
        <dbReference type="ARBA" id="ARBA00023133"/>
    </source>
</evidence>
<evidence type="ECO:0000256" key="7">
    <source>
        <dbReference type="ARBA" id="ARBA00023004"/>
    </source>
</evidence>
<feature type="transmembrane region" description="Helical" evidence="12">
    <location>
        <begin position="110"/>
        <end position="132"/>
    </location>
</feature>
<keyword evidence="4" id="KW-0479">Metal-binding</keyword>
<evidence type="ECO:0000256" key="9">
    <source>
        <dbReference type="ARBA" id="ARBA00023136"/>
    </source>
</evidence>
<evidence type="ECO:0000256" key="1">
    <source>
        <dbReference type="ARBA" id="ARBA00004141"/>
    </source>
</evidence>
<proteinExistence type="predicted"/>
<comment type="caution">
    <text evidence="13">The sequence shown here is derived from an EMBL/GenBank/DDBJ whole genome shotgun (WGS) entry which is preliminary data.</text>
</comment>
<dbReference type="InterPro" id="IPR050450">
    <property type="entry name" value="COX15/CtaA_HemeA_synthase"/>
</dbReference>
<dbReference type="InterPro" id="IPR003780">
    <property type="entry name" value="COX15/CtaA_fam"/>
</dbReference>
<keyword evidence="8" id="KW-0350">Heme biosynthesis</keyword>
<keyword evidence="7" id="KW-0408">Iron</keyword>
<keyword evidence="6" id="KW-0560">Oxidoreductase</keyword>
<name>A0ABT8GD83_9MICO</name>
<dbReference type="Proteomes" id="UP001172708">
    <property type="component" value="Unassembled WGS sequence"/>
</dbReference>
<evidence type="ECO:0000313" key="13">
    <source>
        <dbReference type="EMBL" id="MDN4479384.1"/>
    </source>
</evidence>
<keyword evidence="9 12" id="KW-0472">Membrane</keyword>
<reference evidence="13" key="1">
    <citation type="submission" date="2023-06" db="EMBL/GenBank/DDBJ databases">
        <title>Egi l300058.</title>
        <authorList>
            <person name="Gao L."/>
            <person name="Fang B.-Z."/>
            <person name="Li W.-J."/>
        </authorList>
    </citation>
    <scope>NUCLEOTIDE SEQUENCE</scope>
    <source>
        <strain evidence="13">EGI L300058</strain>
    </source>
</reference>
<keyword evidence="14" id="KW-1185">Reference proteome</keyword>
<evidence type="ECO:0000256" key="12">
    <source>
        <dbReference type="SAM" id="Phobius"/>
    </source>
</evidence>
<keyword evidence="5 12" id="KW-1133">Transmembrane helix</keyword>
<dbReference type="PANTHER" id="PTHR35457">
    <property type="entry name" value="HEME A SYNTHASE"/>
    <property type="match status" value="1"/>
</dbReference>
<feature type="transmembrane region" description="Helical" evidence="12">
    <location>
        <begin position="258"/>
        <end position="278"/>
    </location>
</feature>
<organism evidence="13 14">
    <name type="scientific">Demequina muriae</name>
    <dbReference type="NCBI Taxonomy" id="3051664"/>
    <lineage>
        <taxon>Bacteria</taxon>
        <taxon>Bacillati</taxon>
        <taxon>Actinomycetota</taxon>
        <taxon>Actinomycetes</taxon>
        <taxon>Micrococcales</taxon>
        <taxon>Demequinaceae</taxon>
        <taxon>Demequina</taxon>
    </lineage>
</organism>
<keyword evidence="10" id="KW-1015">Disulfide bond</keyword>
<evidence type="ECO:0000256" key="10">
    <source>
        <dbReference type="ARBA" id="ARBA00023157"/>
    </source>
</evidence>
<dbReference type="EMBL" id="JAUHQA010000001">
    <property type="protein sequence ID" value="MDN4479384.1"/>
    <property type="molecule type" value="Genomic_DNA"/>
</dbReference>
<comment type="pathway">
    <text evidence="11">Porphyrin-containing compound metabolism.</text>
</comment>
<accession>A0ABT8GD83</accession>
<feature type="transmembrane region" description="Helical" evidence="12">
    <location>
        <begin position="138"/>
        <end position="158"/>
    </location>
</feature>
<evidence type="ECO:0000256" key="5">
    <source>
        <dbReference type="ARBA" id="ARBA00022989"/>
    </source>
</evidence>
<evidence type="ECO:0000256" key="6">
    <source>
        <dbReference type="ARBA" id="ARBA00023002"/>
    </source>
</evidence>
<comment type="subcellular location">
    <subcellularLocation>
        <location evidence="1">Membrane</location>
        <topology evidence="1">Multi-pass membrane protein</topology>
    </subcellularLocation>
</comment>
<protein>
    <submittedName>
        <fullName evidence="13">COX15/CtaA family protein</fullName>
    </submittedName>
</protein>
<feature type="transmembrane region" description="Helical" evidence="12">
    <location>
        <begin position="284"/>
        <end position="307"/>
    </location>
</feature>
<evidence type="ECO:0000313" key="14">
    <source>
        <dbReference type="Proteomes" id="UP001172708"/>
    </source>
</evidence>
<evidence type="ECO:0000256" key="2">
    <source>
        <dbReference type="ARBA" id="ARBA00022475"/>
    </source>
</evidence>
<gene>
    <name evidence="13" type="ORF">QQX02_00405</name>
</gene>
<feature type="transmembrane region" description="Helical" evidence="12">
    <location>
        <begin position="179"/>
        <end position="198"/>
    </location>
</feature>
<keyword evidence="2" id="KW-1003">Cell membrane</keyword>
<dbReference type="Pfam" id="PF02628">
    <property type="entry name" value="COX15-CtaA"/>
    <property type="match status" value="1"/>
</dbReference>
<dbReference type="RefSeq" id="WP_301140511.1">
    <property type="nucleotide sequence ID" value="NZ_JAUHQA010000001.1"/>
</dbReference>
<evidence type="ECO:0000256" key="3">
    <source>
        <dbReference type="ARBA" id="ARBA00022692"/>
    </source>
</evidence>
<sequence>MPSRLVHALRSALTWVLDLVARHGRGFTIANILAQAGIIVTGGVVRLTGSGLGCSTWPQCEPGRFTPEFHSENWLHPAVEFGNRLLTFVLVIVALGVAIAVWRNRPDLKWLGLVPGIGVILQAVVGGITVLVELHPLVVAPHLLLSALLVWYSVWLALRYRRAPRRAGRPMRWSLRLSSLLLVVLLVLGALTTGAGPHSGDADATERLSLDPAMIARAHALAVWAFVACLAWIVWRVRRDVSESAHHAAGGRDEVRRAWVVLVIITFAQGGIGYAQYFTGLPEVLVGLHLVGVGALTAAHAAMHYLLSARRSPTAAA</sequence>
<dbReference type="PANTHER" id="PTHR35457:SF1">
    <property type="entry name" value="HEME A SYNTHASE"/>
    <property type="match status" value="1"/>
</dbReference>
<keyword evidence="3 12" id="KW-0812">Transmembrane</keyword>
<feature type="transmembrane region" description="Helical" evidence="12">
    <location>
        <begin position="85"/>
        <end position="103"/>
    </location>
</feature>
<feature type="transmembrane region" description="Helical" evidence="12">
    <location>
        <begin position="218"/>
        <end position="237"/>
    </location>
</feature>
<evidence type="ECO:0000256" key="11">
    <source>
        <dbReference type="ARBA" id="ARBA00023444"/>
    </source>
</evidence>
<evidence type="ECO:0000256" key="4">
    <source>
        <dbReference type="ARBA" id="ARBA00022723"/>
    </source>
</evidence>